<comment type="caution">
    <text evidence="2">The sequence shown here is derived from an EMBL/GenBank/DDBJ whole genome shotgun (WGS) entry which is preliminary data.</text>
</comment>
<dbReference type="PANTHER" id="PTHR30005">
    <property type="entry name" value="EXOPOLYPHOSPHATASE"/>
    <property type="match status" value="1"/>
</dbReference>
<evidence type="ECO:0000313" key="2">
    <source>
        <dbReference type="EMBL" id="MCX2745008.1"/>
    </source>
</evidence>
<dbReference type="CDD" id="cd24055">
    <property type="entry name" value="ASKHA_NBD_ChPPX-like"/>
    <property type="match status" value="1"/>
</dbReference>
<evidence type="ECO:0000313" key="3">
    <source>
        <dbReference type="Proteomes" id="UP001209885"/>
    </source>
</evidence>
<keyword evidence="3" id="KW-1185">Reference proteome</keyword>
<sequence length="316" mass="35649">MHNQKTAVIDLGTNTWHLLIVRVVNHEIEVLHKEKQAVGIGKGGITKGYITEEAKNRGLTAISQFKRVIDNLEVDQIYATATSAMRNAKNGQEIADLINDEYGIKVEIIDGDKEAEYIYEGVKSAIYIGDETSLILDIGGGSVEFIICNEHNIFWKQSFEIGGQRLVDMFQSSDPMPKDKIEELNKYLEIMLAPLIDATEKYHPVVLIGASGSFDTLNDIACEKYPLKYNKIKSDLWLDLKDFEEIYSNLVVKSREERLQIPGMIALRVDMIVVAGVLIKFVLNTLNLKRIRISPASLKEGLLHEVLLKEDEEENN</sequence>
<organism evidence="2 3">
    <name type="scientific">Mangrovivirga halotolerans</name>
    <dbReference type="NCBI Taxonomy" id="2993936"/>
    <lineage>
        <taxon>Bacteria</taxon>
        <taxon>Pseudomonadati</taxon>
        <taxon>Bacteroidota</taxon>
        <taxon>Cytophagia</taxon>
        <taxon>Cytophagales</taxon>
        <taxon>Mangrovivirgaceae</taxon>
        <taxon>Mangrovivirga</taxon>
    </lineage>
</organism>
<dbReference type="Proteomes" id="UP001209885">
    <property type="component" value="Unassembled WGS sequence"/>
</dbReference>
<accession>A0ABT3RTT6</accession>
<dbReference type="Gene3D" id="3.30.420.150">
    <property type="entry name" value="Exopolyphosphatase. Domain 2"/>
    <property type="match status" value="1"/>
</dbReference>
<dbReference type="SUPFAM" id="SSF53067">
    <property type="entry name" value="Actin-like ATPase domain"/>
    <property type="match status" value="2"/>
</dbReference>
<proteinExistence type="predicted"/>
<dbReference type="PANTHER" id="PTHR30005:SF0">
    <property type="entry name" value="RETROGRADE REGULATION PROTEIN 2"/>
    <property type="match status" value="1"/>
</dbReference>
<dbReference type="InterPro" id="IPR050273">
    <property type="entry name" value="GppA/Ppx_hydrolase"/>
</dbReference>
<evidence type="ECO:0000259" key="1">
    <source>
        <dbReference type="Pfam" id="PF02541"/>
    </source>
</evidence>
<dbReference type="InterPro" id="IPR043129">
    <property type="entry name" value="ATPase_NBD"/>
</dbReference>
<reference evidence="2 3" key="1">
    <citation type="submission" date="2022-11" db="EMBL/GenBank/DDBJ databases">
        <title>The characterization of three novel Bacteroidetes species and genomic analysis of their roles in tidal elemental geochemical cycles.</title>
        <authorList>
            <person name="Ma K."/>
        </authorList>
    </citation>
    <scope>NUCLEOTIDE SEQUENCE [LARGE SCALE GENOMIC DNA]</scope>
    <source>
        <strain evidence="2 3">M17</strain>
    </source>
</reference>
<name>A0ABT3RTT6_9BACT</name>
<gene>
    <name evidence="2" type="ORF">OO013_14085</name>
</gene>
<dbReference type="Pfam" id="PF02541">
    <property type="entry name" value="Ppx-GppA"/>
    <property type="match status" value="1"/>
</dbReference>
<dbReference type="EMBL" id="JAPFQN010000007">
    <property type="protein sequence ID" value="MCX2745008.1"/>
    <property type="molecule type" value="Genomic_DNA"/>
</dbReference>
<dbReference type="RefSeq" id="WP_266057568.1">
    <property type="nucleotide sequence ID" value="NZ_JAPFQN010000007.1"/>
</dbReference>
<dbReference type="Gene3D" id="3.30.420.40">
    <property type="match status" value="1"/>
</dbReference>
<dbReference type="InterPro" id="IPR003695">
    <property type="entry name" value="Ppx_GppA_N"/>
</dbReference>
<protein>
    <submittedName>
        <fullName evidence="2">Exopolyphosphatase</fullName>
    </submittedName>
</protein>
<feature type="domain" description="Ppx/GppA phosphatase N-terminal" evidence="1">
    <location>
        <begin position="19"/>
        <end position="310"/>
    </location>
</feature>